<evidence type="ECO:0000313" key="1">
    <source>
        <dbReference type="EMBL" id="QQP56829.1"/>
    </source>
</evidence>
<sequence length="50" mass="5543">MMLVVDIQKGIQTQTAECLVIGEITCDTLIVVLNKIDTVPEEKRKAAIEK</sequence>
<organism evidence="1 2">
    <name type="scientific">Caligus rogercresseyi</name>
    <name type="common">Sea louse</name>
    <dbReference type="NCBI Taxonomy" id="217165"/>
    <lineage>
        <taxon>Eukaryota</taxon>
        <taxon>Metazoa</taxon>
        <taxon>Ecdysozoa</taxon>
        <taxon>Arthropoda</taxon>
        <taxon>Crustacea</taxon>
        <taxon>Multicrustacea</taxon>
        <taxon>Hexanauplia</taxon>
        <taxon>Copepoda</taxon>
        <taxon>Siphonostomatoida</taxon>
        <taxon>Caligidae</taxon>
        <taxon>Caligus</taxon>
    </lineage>
</organism>
<feature type="non-terminal residue" evidence="1">
    <location>
        <position position="50"/>
    </location>
</feature>
<name>A0A7T8KJ09_CALRO</name>
<proteinExistence type="predicted"/>
<dbReference type="GO" id="GO:0003746">
    <property type="term" value="F:translation elongation factor activity"/>
    <property type="evidence" value="ECO:0007669"/>
    <property type="project" value="UniProtKB-KW"/>
</dbReference>
<protein>
    <submittedName>
        <fullName evidence="1">Selenocysteine-specific elongation factor</fullName>
    </submittedName>
</protein>
<dbReference type="SUPFAM" id="SSF52540">
    <property type="entry name" value="P-loop containing nucleoside triphosphate hydrolases"/>
    <property type="match status" value="1"/>
</dbReference>
<evidence type="ECO:0000313" key="2">
    <source>
        <dbReference type="Proteomes" id="UP000595437"/>
    </source>
</evidence>
<dbReference type="Gene3D" id="3.40.50.300">
    <property type="entry name" value="P-loop containing nucleotide triphosphate hydrolases"/>
    <property type="match status" value="1"/>
</dbReference>
<keyword evidence="1" id="KW-0648">Protein biosynthesis</keyword>
<keyword evidence="2" id="KW-1185">Reference proteome</keyword>
<keyword evidence="1" id="KW-0251">Elongation factor</keyword>
<dbReference type="Proteomes" id="UP000595437">
    <property type="component" value="Chromosome 1"/>
</dbReference>
<dbReference type="EMBL" id="CP045890">
    <property type="protein sequence ID" value="QQP56829.1"/>
    <property type="molecule type" value="Genomic_DNA"/>
</dbReference>
<dbReference type="InterPro" id="IPR027417">
    <property type="entry name" value="P-loop_NTPase"/>
</dbReference>
<gene>
    <name evidence="1" type="ORF">FKW44_001626</name>
</gene>
<dbReference type="AlphaFoldDB" id="A0A7T8KJ09"/>
<accession>A0A7T8KJ09</accession>
<reference evidence="2" key="1">
    <citation type="submission" date="2021-01" db="EMBL/GenBank/DDBJ databases">
        <title>Caligus Genome Assembly.</title>
        <authorList>
            <person name="Gallardo-Escarate C."/>
        </authorList>
    </citation>
    <scope>NUCLEOTIDE SEQUENCE [LARGE SCALE GENOMIC DNA]</scope>
</reference>
<dbReference type="OrthoDB" id="2067at2759"/>